<keyword evidence="9" id="KW-1185">Reference proteome</keyword>
<keyword evidence="8" id="KW-0436">Ligase</keyword>
<dbReference type="GO" id="GO:0005886">
    <property type="term" value="C:plasma membrane"/>
    <property type="evidence" value="ECO:0007669"/>
    <property type="project" value="UniProtKB-SubCell"/>
</dbReference>
<dbReference type="Proteomes" id="UP000295444">
    <property type="component" value="Unassembled WGS sequence"/>
</dbReference>
<feature type="transmembrane region" description="Helical" evidence="6">
    <location>
        <begin position="208"/>
        <end position="229"/>
    </location>
</feature>
<evidence type="ECO:0000256" key="4">
    <source>
        <dbReference type="ARBA" id="ARBA00022989"/>
    </source>
</evidence>
<keyword evidence="3 6" id="KW-0812">Transmembrane</keyword>
<proteinExistence type="predicted"/>
<dbReference type="RefSeq" id="WP_133847773.1">
    <property type="nucleotide sequence ID" value="NZ_SNXZ01000001.1"/>
</dbReference>
<evidence type="ECO:0000256" key="6">
    <source>
        <dbReference type="SAM" id="Phobius"/>
    </source>
</evidence>
<dbReference type="PANTHER" id="PTHR34697">
    <property type="entry name" value="PHOSPHATIDYLGLYCEROL LYSYLTRANSFERASE"/>
    <property type="match status" value="1"/>
</dbReference>
<evidence type="ECO:0000313" key="9">
    <source>
        <dbReference type="Proteomes" id="UP000295444"/>
    </source>
</evidence>
<accession>A0A4R6SMZ9</accession>
<keyword evidence="5 6" id="KW-0472">Membrane</keyword>
<dbReference type="GO" id="GO:0055091">
    <property type="term" value="P:phospholipid homeostasis"/>
    <property type="evidence" value="ECO:0007669"/>
    <property type="project" value="TreeGrafter"/>
</dbReference>
<feature type="transmembrane region" description="Helical" evidence="6">
    <location>
        <begin position="99"/>
        <end position="129"/>
    </location>
</feature>
<comment type="subcellular location">
    <subcellularLocation>
        <location evidence="1">Cell membrane</location>
        <topology evidence="1">Multi-pass membrane protein</topology>
    </subcellularLocation>
</comment>
<dbReference type="SUPFAM" id="SSF55729">
    <property type="entry name" value="Acyl-CoA N-acyltransferases (Nat)"/>
    <property type="match status" value="1"/>
</dbReference>
<feature type="transmembrane region" description="Helical" evidence="6">
    <location>
        <begin position="67"/>
        <end position="87"/>
    </location>
</feature>
<keyword evidence="8" id="KW-0030">Aminoacyl-tRNA synthetase</keyword>
<dbReference type="AlphaFoldDB" id="A0A4R6SMZ9"/>
<comment type="caution">
    <text evidence="8">The sequence shown here is derived from an EMBL/GenBank/DDBJ whole genome shotgun (WGS) entry which is preliminary data.</text>
</comment>
<feature type="transmembrane region" description="Helical" evidence="6">
    <location>
        <begin position="29"/>
        <end position="47"/>
    </location>
</feature>
<evidence type="ECO:0000256" key="3">
    <source>
        <dbReference type="ARBA" id="ARBA00022692"/>
    </source>
</evidence>
<protein>
    <submittedName>
        <fullName evidence="8">Lysyl-tRNA synthetase class 2</fullName>
    </submittedName>
</protein>
<organism evidence="8 9">
    <name type="scientific">Labedaea rhizosphaerae</name>
    <dbReference type="NCBI Taxonomy" id="598644"/>
    <lineage>
        <taxon>Bacteria</taxon>
        <taxon>Bacillati</taxon>
        <taxon>Actinomycetota</taxon>
        <taxon>Actinomycetes</taxon>
        <taxon>Pseudonocardiales</taxon>
        <taxon>Pseudonocardiaceae</taxon>
        <taxon>Labedaea</taxon>
    </lineage>
</organism>
<evidence type="ECO:0000256" key="5">
    <source>
        <dbReference type="ARBA" id="ARBA00023136"/>
    </source>
</evidence>
<evidence type="ECO:0000313" key="8">
    <source>
        <dbReference type="EMBL" id="TDQ04940.1"/>
    </source>
</evidence>
<reference evidence="8 9" key="1">
    <citation type="submission" date="2019-03" db="EMBL/GenBank/DDBJ databases">
        <title>Genomic Encyclopedia of Type Strains, Phase IV (KMG-IV): sequencing the most valuable type-strain genomes for metagenomic binning, comparative biology and taxonomic classification.</title>
        <authorList>
            <person name="Goeker M."/>
        </authorList>
    </citation>
    <scope>NUCLEOTIDE SEQUENCE [LARGE SCALE GENOMIC DNA]</scope>
    <source>
        <strain evidence="8 9">DSM 45361</strain>
    </source>
</reference>
<dbReference type="InterPro" id="IPR024320">
    <property type="entry name" value="LPG_synthase_C"/>
</dbReference>
<dbReference type="GO" id="GO:0016755">
    <property type="term" value="F:aminoacyltransferase activity"/>
    <property type="evidence" value="ECO:0007669"/>
    <property type="project" value="TreeGrafter"/>
</dbReference>
<evidence type="ECO:0000256" key="2">
    <source>
        <dbReference type="ARBA" id="ARBA00022475"/>
    </source>
</evidence>
<name>A0A4R6SMZ9_LABRH</name>
<keyword evidence="2" id="KW-1003">Cell membrane</keyword>
<feature type="domain" description="Phosphatidylglycerol lysyltransferase C-terminal" evidence="7">
    <location>
        <begin position="247"/>
        <end position="545"/>
    </location>
</feature>
<dbReference type="InterPro" id="IPR016181">
    <property type="entry name" value="Acyl_CoA_acyltransferase"/>
</dbReference>
<gene>
    <name evidence="8" type="ORF">EV186_101903</name>
</gene>
<dbReference type="EMBL" id="SNXZ01000001">
    <property type="protein sequence ID" value="TDQ04940.1"/>
    <property type="molecule type" value="Genomic_DNA"/>
</dbReference>
<evidence type="ECO:0000256" key="1">
    <source>
        <dbReference type="ARBA" id="ARBA00004651"/>
    </source>
</evidence>
<feature type="transmembrane region" description="Helical" evidence="6">
    <location>
        <begin position="149"/>
        <end position="169"/>
    </location>
</feature>
<sequence length="578" mass="62544">MIVAAARPLDQASARTAVASRETVRVITWSARIVGLIAVASVVWPAGRVRLRGTVERWLDLPPQATLAAAALVLASGVLLLMVATGLRRRKRRAWQLALLMCASIALPHLVLWRGVGSALTALALGVALLRTRSEFTAQPDPVGKGRGVLVFCQLVGAGFVINMLLLTLPPKHMVMADGWWQRVEHAALSFAGISGDVRFGSEWMGDLVALVGGVFGMGALLLGGYFLLRTAEPKPGLSTDEADRLRELIDRHGTGDSLAYFALRSDKSVVLSPTGKAAVSYRVLAGVALASGDPLGDKEAWPGAIEAFRAECRGHGWVPAVLGCSELGATVWCRHGLDALELGDEAVVDVATFTLDGRCMRGVRQAVAKLRRAGYTVSVRRVAELAEPERQSLAELAERWRGTETERGFSMALSRPAARVDPACVVVTAEKDDQVSGMLQFVPWGRDGLSLDLMRRDRLAGDNGLNELMITSLLAQCPALGVSRVSLNFAVFRAALERGRRIGAGPVARLWARALRLGSRWWQIESLYRFNAKFDPAWVPRYLLFPAVRDLPRIALAAIEAEGFGGRPPALLRVLRR</sequence>
<dbReference type="InterPro" id="IPR051211">
    <property type="entry name" value="PG_lysyltransferase"/>
</dbReference>
<evidence type="ECO:0000259" key="7">
    <source>
        <dbReference type="Pfam" id="PF09924"/>
    </source>
</evidence>
<dbReference type="OrthoDB" id="9801152at2"/>
<dbReference type="PANTHER" id="PTHR34697:SF2">
    <property type="entry name" value="PHOSPHATIDYLGLYCEROL LYSYLTRANSFERASE"/>
    <property type="match status" value="1"/>
</dbReference>
<keyword evidence="4 6" id="KW-1133">Transmembrane helix</keyword>
<dbReference type="GO" id="GO:0004812">
    <property type="term" value="F:aminoacyl-tRNA ligase activity"/>
    <property type="evidence" value="ECO:0007669"/>
    <property type="project" value="UniProtKB-KW"/>
</dbReference>
<dbReference type="Pfam" id="PF09924">
    <property type="entry name" value="LPG_synthase_C"/>
    <property type="match status" value="1"/>
</dbReference>